<name>A0A0D3C3J9_BRAOL</name>
<evidence type="ECO:0000259" key="4">
    <source>
        <dbReference type="Pfam" id="PF16845"/>
    </source>
</evidence>
<proteinExistence type="predicted"/>
<dbReference type="PROSITE" id="PS00287">
    <property type="entry name" value="CYSTATIN"/>
    <property type="match status" value="1"/>
</dbReference>
<dbReference type="InterPro" id="IPR046350">
    <property type="entry name" value="Cystatin_sf"/>
</dbReference>
<dbReference type="Gene3D" id="3.10.450.10">
    <property type="match status" value="1"/>
</dbReference>
<dbReference type="Pfam" id="PF16845">
    <property type="entry name" value="SQAPI"/>
    <property type="match status" value="1"/>
</dbReference>
<dbReference type="CDD" id="cd00042">
    <property type="entry name" value="CY"/>
    <property type="match status" value="1"/>
</dbReference>
<dbReference type="SUPFAM" id="SSF54403">
    <property type="entry name" value="Cystatin/monellin"/>
    <property type="match status" value="1"/>
</dbReference>
<dbReference type="HOGENOM" id="CLU_113093_0_0_1"/>
<evidence type="ECO:0000256" key="3">
    <source>
        <dbReference type="SAM" id="SignalP"/>
    </source>
</evidence>
<dbReference type="OMA" id="HRGIHKM"/>
<evidence type="ECO:0000256" key="2">
    <source>
        <dbReference type="ARBA" id="ARBA00022704"/>
    </source>
</evidence>
<dbReference type="InterPro" id="IPR000010">
    <property type="entry name" value="Cystatin_dom"/>
</dbReference>
<feature type="chain" id="PRO_5018682819" evidence="3">
    <location>
        <begin position="27"/>
        <end position="142"/>
    </location>
</feature>
<reference evidence="5 6" key="1">
    <citation type="journal article" date="2014" name="Genome Biol.">
        <title>Transcriptome and methylome profiling reveals relics of genome dominance in the mesopolyploid Brassica oleracea.</title>
        <authorList>
            <person name="Parkin I.A."/>
            <person name="Koh C."/>
            <person name="Tang H."/>
            <person name="Robinson S.J."/>
            <person name="Kagale S."/>
            <person name="Clarke W.E."/>
            <person name="Town C.D."/>
            <person name="Nixon J."/>
            <person name="Krishnakumar V."/>
            <person name="Bidwell S.L."/>
            <person name="Denoeud F."/>
            <person name="Belcram H."/>
            <person name="Links M.G."/>
            <person name="Just J."/>
            <person name="Clarke C."/>
            <person name="Bender T."/>
            <person name="Huebert T."/>
            <person name="Mason A.S."/>
            <person name="Pires J.C."/>
            <person name="Barker G."/>
            <person name="Moore J."/>
            <person name="Walley P.G."/>
            <person name="Manoli S."/>
            <person name="Batley J."/>
            <person name="Edwards D."/>
            <person name="Nelson M.N."/>
            <person name="Wang X."/>
            <person name="Paterson A.H."/>
            <person name="King G."/>
            <person name="Bancroft I."/>
            <person name="Chalhoub B."/>
            <person name="Sharpe A.G."/>
        </authorList>
    </citation>
    <scope>NUCLEOTIDE SEQUENCE</scope>
    <source>
        <strain evidence="5 6">cv. TO1000</strain>
    </source>
</reference>
<dbReference type="GO" id="GO:0004869">
    <property type="term" value="F:cysteine-type endopeptidase inhibitor activity"/>
    <property type="evidence" value="ECO:0007669"/>
    <property type="project" value="UniProtKB-KW"/>
</dbReference>
<dbReference type="InterPro" id="IPR018073">
    <property type="entry name" value="Prot_inh_cystat_CS"/>
</dbReference>
<dbReference type="RefSeq" id="XP_013635004.1">
    <property type="nucleotide sequence ID" value="XM_013779550.1"/>
</dbReference>
<evidence type="ECO:0000256" key="1">
    <source>
        <dbReference type="ARBA" id="ARBA00022690"/>
    </source>
</evidence>
<protein>
    <submittedName>
        <fullName evidence="5">Cysteine proteinase inhibitor</fullName>
    </submittedName>
</protein>
<sequence>MSKVYLIRLSLLGFLVIAVVTPSANATRKSVVLGGKADIPNVQTNIEIQELGRYCVEQFNLMEESEQGNAESIANTAVLNPLNFSRVVSAQKQVVAGLKYDLRIEVIQPDGTNRMFDSVVIIQPWLHSKKLLGFTPVATPVY</sequence>
<dbReference type="PANTHER" id="PTHR47373:SF1">
    <property type="entry name" value="CYSTEINE PROTEINASE INHIBITOR 2"/>
    <property type="match status" value="1"/>
</dbReference>
<reference evidence="5" key="2">
    <citation type="submission" date="2015-03" db="UniProtKB">
        <authorList>
            <consortium name="EnsemblPlants"/>
        </authorList>
    </citation>
    <scope>IDENTIFICATION</scope>
</reference>
<keyword evidence="1" id="KW-0646">Protease inhibitor</keyword>
<organism evidence="5 6">
    <name type="scientific">Brassica oleracea var. oleracea</name>
    <dbReference type="NCBI Taxonomy" id="109376"/>
    <lineage>
        <taxon>Eukaryota</taxon>
        <taxon>Viridiplantae</taxon>
        <taxon>Streptophyta</taxon>
        <taxon>Embryophyta</taxon>
        <taxon>Tracheophyta</taxon>
        <taxon>Spermatophyta</taxon>
        <taxon>Magnoliopsida</taxon>
        <taxon>eudicotyledons</taxon>
        <taxon>Gunneridae</taxon>
        <taxon>Pentapetalae</taxon>
        <taxon>rosids</taxon>
        <taxon>malvids</taxon>
        <taxon>Brassicales</taxon>
        <taxon>Brassicaceae</taxon>
        <taxon>Brassiceae</taxon>
        <taxon>Brassica</taxon>
    </lineage>
</organism>
<keyword evidence="3" id="KW-0732">Signal</keyword>
<dbReference type="STRING" id="109376.A0A0D3C3J9"/>
<keyword evidence="2" id="KW-0789">Thiol protease inhibitor</keyword>
<feature type="signal peptide" evidence="3">
    <location>
        <begin position="1"/>
        <end position="26"/>
    </location>
</feature>
<keyword evidence="6" id="KW-1185">Reference proteome</keyword>
<accession>A0A0D3C3J9</accession>
<feature type="domain" description="Cystatin" evidence="4">
    <location>
        <begin position="79"/>
        <end position="137"/>
    </location>
</feature>
<dbReference type="KEGG" id="boe:106340703"/>
<evidence type="ECO:0000313" key="6">
    <source>
        <dbReference type="Proteomes" id="UP000032141"/>
    </source>
</evidence>
<dbReference type="GeneID" id="106340703"/>
<dbReference type="Proteomes" id="UP000032141">
    <property type="component" value="Chromosome C4"/>
</dbReference>
<dbReference type="PANTHER" id="PTHR47373">
    <property type="entry name" value="CYSTEINE PROTEINASE INHIBITOR 2"/>
    <property type="match status" value="1"/>
</dbReference>
<dbReference type="OrthoDB" id="1908104at2759"/>
<evidence type="ECO:0000313" key="5">
    <source>
        <dbReference type="EnsemblPlants" id="Bo4g177700.1"/>
    </source>
</evidence>
<dbReference type="AlphaFoldDB" id="A0A0D3C3J9"/>
<dbReference type="EnsemblPlants" id="Bo4g177700.1">
    <property type="protein sequence ID" value="Bo4g177700.1"/>
    <property type="gene ID" value="Bo4g177700"/>
</dbReference>
<dbReference type="Gramene" id="Bo4g177700.1">
    <property type="protein sequence ID" value="Bo4g177700.1"/>
    <property type="gene ID" value="Bo4g177700"/>
</dbReference>